<dbReference type="AlphaFoldDB" id="A0A183ACG1"/>
<dbReference type="Gene3D" id="3.30.930.10">
    <property type="entry name" value="Bira Bifunctional Protein, Domain 2"/>
    <property type="match status" value="1"/>
</dbReference>
<name>A0A183ACG1_9TREM</name>
<sequence length="188" mass="21526">LQTKASSSVRSPVVNLGLPIDHVQQTIIDSLSKWISEIDGSHQKPKVIRVPEHEEYEYVNHGQFEQKLKEFTQWDWIYGSSPAFDVDVNDGTMSAGGDEFLDSVRLYCDRGGRVNQLKVTDEVRLDSELLCFLSRLSNALCGLECRPFAWDSALDQFWSKETFANPEPELEVEKQKLIQTLKMLSLRF</sequence>
<organism evidence="1">
    <name type="scientific">Echinostoma caproni</name>
    <dbReference type="NCBI Taxonomy" id="27848"/>
    <lineage>
        <taxon>Eukaryota</taxon>
        <taxon>Metazoa</taxon>
        <taxon>Spiralia</taxon>
        <taxon>Lophotrochozoa</taxon>
        <taxon>Platyhelminthes</taxon>
        <taxon>Trematoda</taxon>
        <taxon>Digenea</taxon>
        <taxon>Plagiorchiida</taxon>
        <taxon>Echinostomata</taxon>
        <taxon>Echinostomatoidea</taxon>
        <taxon>Echinostomatidae</taxon>
        <taxon>Echinostoma</taxon>
    </lineage>
</organism>
<dbReference type="WBParaSite" id="ECPE_0000465801-mRNA-1">
    <property type="protein sequence ID" value="ECPE_0000465801-mRNA-1"/>
    <property type="gene ID" value="ECPE_0000465801"/>
</dbReference>
<accession>A0A183ACG1</accession>
<protein>
    <submittedName>
        <fullName evidence="1">Gamma-tubulin complex component</fullName>
    </submittedName>
</protein>
<evidence type="ECO:0000313" key="1">
    <source>
        <dbReference type="WBParaSite" id="ECPE_0000465801-mRNA-1"/>
    </source>
</evidence>
<dbReference type="InterPro" id="IPR045864">
    <property type="entry name" value="aa-tRNA-synth_II/BPL/LPL"/>
</dbReference>
<proteinExistence type="predicted"/>
<reference evidence="1" key="1">
    <citation type="submission" date="2016-06" db="UniProtKB">
        <authorList>
            <consortium name="WormBaseParasite"/>
        </authorList>
    </citation>
    <scope>IDENTIFICATION</scope>
</reference>